<name>A0A7G5FGR3_9CORY</name>
<evidence type="ECO:0000256" key="5">
    <source>
        <dbReference type="PIRSR" id="PIRSR015582-2"/>
    </source>
</evidence>
<sequence length="276" mass="29637">MSTWTPAGPAILFTPADRPDRFAKAIDRADMVILDLEDGCQPHNREEARRAIESCELDPSRVIVRINPPSSTDGALDLACVSKTNFRQVMVSKAEGAQDIQAVSAVLADAHIIALIETPLGVLRADEVAATNGVVAMFWGAEDLVAGLSGTASRHKDGSYRDVAKHARARVQLAAAAFGKAALDSVFVDIPNTEGLSTEAEDAAALGYAATVCIHPSQVDAIRAAYQPTPEQLDWATRLLKEAQQHRGAFRFEGQMVDEPLFRQAQAILSRAHAES</sequence>
<reference evidence="7 8" key="1">
    <citation type="submission" date="2020-07" db="EMBL/GenBank/DDBJ databases">
        <title>non toxigenic Corynebacterium sp. nov from a clinical source.</title>
        <authorList>
            <person name="Bernier A.-M."/>
            <person name="Bernard K."/>
        </authorList>
    </citation>
    <scope>NUCLEOTIDE SEQUENCE [LARGE SCALE GENOMIC DNA]</scope>
    <source>
        <strain evidence="8">NML 93-0612</strain>
    </source>
</reference>
<dbReference type="Pfam" id="PF03328">
    <property type="entry name" value="HpcH_HpaI"/>
    <property type="match status" value="1"/>
</dbReference>
<feature type="binding site" evidence="5">
    <location>
        <position position="117"/>
    </location>
    <ligand>
        <name>Mg(2+)</name>
        <dbReference type="ChEBI" id="CHEBI:18420"/>
    </ligand>
</feature>
<dbReference type="PANTHER" id="PTHR32308">
    <property type="entry name" value="LYASE BETA SUBUNIT, PUTATIVE (AFU_ORTHOLOGUE AFUA_4G13030)-RELATED"/>
    <property type="match status" value="1"/>
</dbReference>
<feature type="domain" description="HpcH/HpaI aldolase/citrate lyase" evidence="6">
    <location>
        <begin position="11"/>
        <end position="216"/>
    </location>
</feature>
<dbReference type="SUPFAM" id="SSF51621">
    <property type="entry name" value="Phosphoenolpyruvate/pyruvate domain"/>
    <property type="match status" value="1"/>
</dbReference>
<dbReference type="InterPro" id="IPR011206">
    <property type="entry name" value="Citrate_lyase_beta/mcl1/mcl2"/>
</dbReference>
<dbReference type="InterPro" id="IPR015813">
    <property type="entry name" value="Pyrv/PenolPyrv_kinase-like_dom"/>
</dbReference>
<protein>
    <submittedName>
        <fullName evidence="7">CoA ester lyase</fullName>
    </submittedName>
</protein>
<dbReference type="GO" id="GO:0006107">
    <property type="term" value="P:oxaloacetate metabolic process"/>
    <property type="evidence" value="ECO:0007669"/>
    <property type="project" value="TreeGrafter"/>
</dbReference>
<dbReference type="RefSeq" id="WP_182386621.1">
    <property type="nucleotide sequence ID" value="NZ_CP059833.1"/>
</dbReference>
<dbReference type="Gene3D" id="3.20.20.60">
    <property type="entry name" value="Phosphoenolpyruvate-binding domains"/>
    <property type="match status" value="1"/>
</dbReference>
<dbReference type="PIRSF" id="PIRSF015582">
    <property type="entry name" value="Cit_lyase_B"/>
    <property type="match status" value="1"/>
</dbReference>
<keyword evidence="2 5" id="KW-0479">Metal-binding</keyword>
<proteinExistence type="predicted"/>
<evidence type="ECO:0000313" key="7">
    <source>
        <dbReference type="EMBL" id="QMV85804.1"/>
    </source>
</evidence>
<dbReference type="AlphaFoldDB" id="A0A7G5FGR3"/>
<dbReference type="PANTHER" id="PTHR32308:SF10">
    <property type="entry name" value="CITRATE LYASE SUBUNIT BETA"/>
    <property type="match status" value="1"/>
</dbReference>
<feature type="binding site" evidence="5">
    <location>
        <position position="143"/>
    </location>
    <ligand>
        <name>Mg(2+)</name>
        <dbReference type="ChEBI" id="CHEBI:18420"/>
    </ligand>
</feature>
<gene>
    <name evidence="7" type="ORF">HW450_03460</name>
</gene>
<feature type="binding site" evidence="4">
    <location>
        <position position="65"/>
    </location>
    <ligand>
        <name>substrate</name>
    </ligand>
</feature>
<dbReference type="Proteomes" id="UP000515570">
    <property type="component" value="Chromosome"/>
</dbReference>
<keyword evidence="3 5" id="KW-0460">Magnesium</keyword>
<evidence type="ECO:0000313" key="8">
    <source>
        <dbReference type="Proteomes" id="UP000515570"/>
    </source>
</evidence>
<comment type="cofactor">
    <cofactor evidence="1">
        <name>Mg(2+)</name>
        <dbReference type="ChEBI" id="CHEBI:18420"/>
    </cofactor>
</comment>
<evidence type="ECO:0000256" key="4">
    <source>
        <dbReference type="PIRSR" id="PIRSR015582-1"/>
    </source>
</evidence>
<feature type="binding site" evidence="4">
    <location>
        <position position="117"/>
    </location>
    <ligand>
        <name>substrate</name>
    </ligand>
</feature>
<evidence type="ECO:0000259" key="6">
    <source>
        <dbReference type="Pfam" id="PF03328"/>
    </source>
</evidence>
<organism evidence="7 8">
    <name type="scientific">Corynebacterium hindlerae</name>
    <dbReference type="NCBI Taxonomy" id="699041"/>
    <lineage>
        <taxon>Bacteria</taxon>
        <taxon>Bacillati</taxon>
        <taxon>Actinomycetota</taxon>
        <taxon>Actinomycetes</taxon>
        <taxon>Mycobacteriales</taxon>
        <taxon>Corynebacteriaceae</taxon>
        <taxon>Corynebacterium</taxon>
    </lineage>
</organism>
<dbReference type="GO" id="GO:0000287">
    <property type="term" value="F:magnesium ion binding"/>
    <property type="evidence" value="ECO:0007669"/>
    <property type="project" value="TreeGrafter"/>
</dbReference>
<dbReference type="EMBL" id="CP059833">
    <property type="protein sequence ID" value="QMV85804.1"/>
    <property type="molecule type" value="Genomic_DNA"/>
</dbReference>
<accession>A0A7G5FGR3</accession>
<evidence type="ECO:0000256" key="3">
    <source>
        <dbReference type="ARBA" id="ARBA00022842"/>
    </source>
</evidence>
<keyword evidence="7" id="KW-0456">Lyase</keyword>
<keyword evidence="8" id="KW-1185">Reference proteome</keyword>
<dbReference type="GO" id="GO:0016829">
    <property type="term" value="F:lyase activity"/>
    <property type="evidence" value="ECO:0007669"/>
    <property type="project" value="UniProtKB-KW"/>
</dbReference>
<dbReference type="InterPro" id="IPR040442">
    <property type="entry name" value="Pyrv_kinase-like_dom_sf"/>
</dbReference>
<evidence type="ECO:0000256" key="1">
    <source>
        <dbReference type="ARBA" id="ARBA00001946"/>
    </source>
</evidence>
<dbReference type="InterPro" id="IPR005000">
    <property type="entry name" value="Aldolase/citrate-lyase_domain"/>
</dbReference>
<evidence type="ECO:0000256" key="2">
    <source>
        <dbReference type="ARBA" id="ARBA00022723"/>
    </source>
</evidence>